<evidence type="ECO:0000313" key="7">
    <source>
        <dbReference type="Proteomes" id="UP001480595"/>
    </source>
</evidence>
<evidence type="ECO:0000256" key="1">
    <source>
        <dbReference type="ARBA" id="ARBA00023125"/>
    </source>
</evidence>
<feature type="compositionally biased region" description="Basic and acidic residues" evidence="4">
    <location>
        <begin position="265"/>
        <end position="275"/>
    </location>
</feature>
<dbReference type="Gene3D" id="1.10.30.10">
    <property type="entry name" value="High mobility group box domain"/>
    <property type="match status" value="1"/>
</dbReference>
<comment type="caution">
    <text evidence="6">The sequence shown here is derived from an EMBL/GenBank/DDBJ whole genome shotgun (WGS) entry which is preliminary data.</text>
</comment>
<keyword evidence="3" id="KW-0539">Nucleus</keyword>
<organism evidence="6 7">
    <name type="scientific">Apiospora phragmitis</name>
    <dbReference type="NCBI Taxonomy" id="2905665"/>
    <lineage>
        <taxon>Eukaryota</taxon>
        <taxon>Fungi</taxon>
        <taxon>Dikarya</taxon>
        <taxon>Ascomycota</taxon>
        <taxon>Pezizomycotina</taxon>
        <taxon>Sordariomycetes</taxon>
        <taxon>Xylariomycetidae</taxon>
        <taxon>Amphisphaeriales</taxon>
        <taxon>Apiosporaceae</taxon>
        <taxon>Apiospora</taxon>
    </lineage>
</organism>
<keyword evidence="1 3" id="KW-0238">DNA-binding</keyword>
<proteinExistence type="predicted"/>
<keyword evidence="2" id="KW-0804">Transcription</keyword>
<dbReference type="CDD" id="cd01389">
    <property type="entry name" value="HMG-box_ROX1-like"/>
    <property type="match status" value="1"/>
</dbReference>
<dbReference type="SUPFAM" id="SSF47095">
    <property type="entry name" value="HMG-box"/>
    <property type="match status" value="1"/>
</dbReference>
<dbReference type="InterPro" id="IPR036910">
    <property type="entry name" value="HMG_box_dom_sf"/>
</dbReference>
<evidence type="ECO:0000259" key="5">
    <source>
        <dbReference type="PROSITE" id="PS50118"/>
    </source>
</evidence>
<feature type="region of interest" description="Disordered" evidence="4">
    <location>
        <begin position="265"/>
        <end position="321"/>
    </location>
</feature>
<dbReference type="SMART" id="SM00398">
    <property type="entry name" value="HMG"/>
    <property type="match status" value="1"/>
</dbReference>
<dbReference type="InterPro" id="IPR009071">
    <property type="entry name" value="HMG_box_dom"/>
</dbReference>
<dbReference type="EMBL" id="JAQQWL010000005">
    <property type="protein sequence ID" value="KAK8073848.1"/>
    <property type="molecule type" value="Genomic_DNA"/>
</dbReference>
<reference evidence="6 7" key="1">
    <citation type="submission" date="2023-01" db="EMBL/GenBank/DDBJ databases">
        <title>Analysis of 21 Apiospora genomes using comparative genomics revels a genus with tremendous synthesis potential of carbohydrate active enzymes and secondary metabolites.</title>
        <authorList>
            <person name="Sorensen T."/>
        </authorList>
    </citation>
    <scope>NUCLEOTIDE SEQUENCE [LARGE SCALE GENOMIC DNA]</scope>
    <source>
        <strain evidence="6 7">CBS 135458</strain>
    </source>
</reference>
<protein>
    <recommendedName>
        <fullName evidence="5">HMG box domain-containing protein</fullName>
    </recommendedName>
</protein>
<evidence type="ECO:0000256" key="2">
    <source>
        <dbReference type="ARBA" id="ARBA00023163"/>
    </source>
</evidence>
<dbReference type="RefSeq" id="XP_066718323.1">
    <property type="nucleotide sequence ID" value="XM_066856156.1"/>
</dbReference>
<sequence length="426" mass="46549">MADHWNQPATAAAGQQQDDLRRIQSIWDSLELQLSLFSQVIALGPGVYESWSPVMRDFFKLKMEARYSCEALYLSDSGSHGRVFLAPSIALSTERMSICAPRHQGELPVFVAHGGAVQASGAGTQQTAQKQSLDPETVQQMIQQSVQQAVQQMPESANGSTGYRGEDDDGHSDGGFVDTGSKYRKKAYASGGPRPANSFMLYRKHVHAEVTAQNPGVKNAQISQIIGLQWRNLPEEEKDVWRACQEEAAAQHSIMYPNYKYTPKQKCEKENDTPSKGKGPSKKQQDHATSQSSYELPPSPSWNKTSFGDVEPEPINPILDQMASTGSSETFFDQAMAAEAPVGHPASTGTSNSIGEAAEGTNQDLANVAYDDSANVAAYNVAIYNEPATYGAGYDGFSNEYFEMGDWDFSVDIDAAMRDFDFSLSM</sequence>
<dbReference type="Pfam" id="PF00505">
    <property type="entry name" value="HMG_box"/>
    <property type="match status" value="1"/>
</dbReference>
<dbReference type="Proteomes" id="UP001480595">
    <property type="component" value="Unassembled WGS sequence"/>
</dbReference>
<feature type="domain" description="HMG box" evidence="5">
    <location>
        <begin position="192"/>
        <end position="260"/>
    </location>
</feature>
<evidence type="ECO:0000313" key="6">
    <source>
        <dbReference type="EMBL" id="KAK8073848.1"/>
    </source>
</evidence>
<evidence type="ECO:0000256" key="4">
    <source>
        <dbReference type="SAM" id="MobiDB-lite"/>
    </source>
</evidence>
<name>A0ABR1VVG5_9PEZI</name>
<dbReference type="InterPro" id="IPR050140">
    <property type="entry name" value="SRY-related_HMG-box_TF-like"/>
</dbReference>
<dbReference type="GeneID" id="92089219"/>
<keyword evidence="7" id="KW-1185">Reference proteome</keyword>
<accession>A0ABR1VVG5</accession>
<gene>
    <name evidence="6" type="ORF">PG994_004747</name>
</gene>
<dbReference type="PANTHER" id="PTHR10270">
    <property type="entry name" value="SOX TRANSCRIPTION FACTOR"/>
    <property type="match status" value="1"/>
</dbReference>
<dbReference type="PANTHER" id="PTHR10270:SF161">
    <property type="entry name" value="SEX-DETERMINING REGION Y PROTEIN"/>
    <property type="match status" value="1"/>
</dbReference>
<feature type="region of interest" description="Disordered" evidence="4">
    <location>
        <begin position="149"/>
        <end position="179"/>
    </location>
</feature>
<feature type="DNA-binding region" description="HMG box" evidence="3">
    <location>
        <begin position="192"/>
        <end position="260"/>
    </location>
</feature>
<evidence type="ECO:0000256" key="3">
    <source>
        <dbReference type="PROSITE-ProRule" id="PRU00267"/>
    </source>
</evidence>
<dbReference type="PROSITE" id="PS50118">
    <property type="entry name" value="HMG_BOX_2"/>
    <property type="match status" value="1"/>
</dbReference>